<dbReference type="InterPro" id="IPR025608">
    <property type="entry name" value="TcpE"/>
</dbReference>
<proteinExistence type="predicted"/>
<keyword evidence="3" id="KW-1185">Reference proteome</keyword>
<gene>
    <name evidence="2" type="ORF">MKY91_03730</name>
</gene>
<protein>
    <submittedName>
        <fullName evidence="2">Conjugal transfer protein</fullName>
    </submittedName>
</protein>
<organism evidence="2 3">
    <name type="scientific">Alkalicoccobacillus gibsonii</name>
    <dbReference type="NCBI Taxonomy" id="79881"/>
    <lineage>
        <taxon>Bacteria</taxon>
        <taxon>Bacillati</taxon>
        <taxon>Bacillota</taxon>
        <taxon>Bacilli</taxon>
        <taxon>Bacillales</taxon>
        <taxon>Bacillaceae</taxon>
        <taxon>Alkalicoccobacillus</taxon>
    </lineage>
</organism>
<dbReference type="Proteomes" id="UP001418796">
    <property type="component" value="Unassembled WGS sequence"/>
</dbReference>
<comment type="caution">
    <text evidence="2">The sequence shown here is derived from an EMBL/GenBank/DDBJ whole genome shotgun (WGS) entry which is preliminary data.</text>
</comment>
<dbReference type="EMBL" id="JBCITK010000001">
    <property type="protein sequence ID" value="MEN0642271.1"/>
    <property type="molecule type" value="Genomic_DNA"/>
</dbReference>
<dbReference type="Pfam" id="PF12648">
    <property type="entry name" value="TcpE"/>
    <property type="match status" value="1"/>
</dbReference>
<dbReference type="RefSeq" id="WP_343129405.1">
    <property type="nucleotide sequence ID" value="NZ_JBCITK010000001.1"/>
</dbReference>
<feature type="transmembrane region" description="Helical" evidence="1">
    <location>
        <begin position="64"/>
        <end position="82"/>
    </location>
</feature>
<evidence type="ECO:0000256" key="1">
    <source>
        <dbReference type="SAM" id="Phobius"/>
    </source>
</evidence>
<keyword evidence="1" id="KW-0472">Membrane</keyword>
<sequence length="173" mass="20309">MRYVFNYRKAMREPKQVQQLTKEYSLPVAFQLIHVINFFLFFFIVLGLGLLIRMGFPHAFGKSFLVFLIGIPIGLTVLVTKIKPEGKNLYLYFLDVARYYLQIKLPKKRFCQDHEVQWMDEPQTFKPCVKVVQSHYEYVKNTDEDATEELTIDENGRRVGVLSSQESIHSHAK</sequence>
<accession>A0ABU9VEG2</accession>
<evidence type="ECO:0000313" key="3">
    <source>
        <dbReference type="Proteomes" id="UP001418796"/>
    </source>
</evidence>
<keyword evidence="1" id="KW-0812">Transmembrane</keyword>
<reference evidence="2 3" key="1">
    <citation type="submission" date="2024-03" db="EMBL/GenBank/DDBJ databases">
        <title>Bacilli Hybrid Assemblies.</title>
        <authorList>
            <person name="Kovac J."/>
        </authorList>
    </citation>
    <scope>NUCLEOTIDE SEQUENCE [LARGE SCALE GENOMIC DNA]</scope>
    <source>
        <strain evidence="2 3">FSL R7-0666</strain>
    </source>
</reference>
<keyword evidence="1" id="KW-1133">Transmembrane helix</keyword>
<feature type="transmembrane region" description="Helical" evidence="1">
    <location>
        <begin position="28"/>
        <end position="52"/>
    </location>
</feature>
<name>A0ABU9VEG2_9BACI</name>
<evidence type="ECO:0000313" key="2">
    <source>
        <dbReference type="EMBL" id="MEN0642271.1"/>
    </source>
</evidence>